<evidence type="ECO:0000256" key="3">
    <source>
        <dbReference type="PIRSR" id="PIRSR623088-3"/>
    </source>
</evidence>
<dbReference type="Gene3D" id="1.10.1300.10">
    <property type="entry name" value="3'5'-cyclic nucleotide phosphodiesterase, catalytic domain"/>
    <property type="match status" value="1"/>
</dbReference>
<keyword evidence="2" id="KW-0378">Hydrolase</keyword>
<evidence type="ECO:0000256" key="4">
    <source>
        <dbReference type="SAM" id="MobiDB-lite"/>
    </source>
</evidence>
<dbReference type="InterPro" id="IPR036971">
    <property type="entry name" value="PDEase_catalytic_dom_sf"/>
</dbReference>
<dbReference type="GO" id="GO:0004114">
    <property type="term" value="F:3',5'-cyclic-nucleotide phosphodiesterase activity"/>
    <property type="evidence" value="ECO:0007669"/>
    <property type="project" value="InterPro"/>
</dbReference>
<evidence type="ECO:0000259" key="5">
    <source>
        <dbReference type="PROSITE" id="PS51845"/>
    </source>
</evidence>
<feature type="compositionally biased region" description="Pro residues" evidence="4">
    <location>
        <begin position="101"/>
        <end position="110"/>
    </location>
</feature>
<dbReference type="GO" id="GO:0046872">
    <property type="term" value="F:metal ion binding"/>
    <property type="evidence" value="ECO:0007669"/>
    <property type="project" value="UniProtKB-KW"/>
</dbReference>
<accession>A0AAV2KNE4</accession>
<evidence type="ECO:0000256" key="2">
    <source>
        <dbReference type="ARBA" id="ARBA00022801"/>
    </source>
</evidence>
<organism evidence="6 7">
    <name type="scientific">Knipowitschia caucasica</name>
    <name type="common">Caucasian dwarf goby</name>
    <name type="synonym">Pomatoschistus caucasicus</name>
    <dbReference type="NCBI Taxonomy" id="637954"/>
    <lineage>
        <taxon>Eukaryota</taxon>
        <taxon>Metazoa</taxon>
        <taxon>Chordata</taxon>
        <taxon>Craniata</taxon>
        <taxon>Vertebrata</taxon>
        <taxon>Euteleostomi</taxon>
        <taxon>Actinopterygii</taxon>
        <taxon>Neopterygii</taxon>
        <taxon>Teleostei</taxon>
        <taxon>Neoteleostei</taxon>
        <taxon>Acanthomorphata</taxon>
        <taxon>Gobiaria</taxon>
        <taxon>Gobiiformes</taxon>
        <taxon>Gobioidei</taxon>
        <taxon>Gobiidae</taxon>
        <taxon>Gobiinae</taxon>
        <taxon>Knipowitschia</taxon>
    </lineage>
</organism>
<name>A0AAV2KNE4_KNICA</name>
<keyword evidence="1 3" id="KW-0479">Metal-binding</keyword>
<reference evidence="6 7" key="1">
    <citation type="submission" date="2024-04" db="EMBL/GenBank/DDBJ databases">
        <authorList>
            <person name="Waldvogel A.-M."/>
            <person name="Schoenle A."/>
        </authorList>
    </citation>
    <scope>NUCLEOTIDE SEQUENCE [LARGE SCALE GENOMIC DNA]</scope>
</reference>
<dbReference type="PANTHER" id="PTHR11347">
    <property type="entry name" value="CYCLIC NUCLEOTIDE PHOSPHODIESTERASE"/>
    <property type="match status" value="1"/>
</dbReference>
<dbReference type="EMBL" id="OZ035824">
    <property type="protein sequence ID" value="CAL1591452.1"/>
    <property type="molecule type" value="Genomic_DNA"/>
</dbReference>
<keyword evidence="7" id="KW-1185">Reference proteome</keyword>
<sequence length="173" mass="19602">MLHCADLSNPTKPLQLYRQWTQRITDEFFSQGDREREAGLQLSPMCDRETASVERNQVGFIDYIVHPLWEAWADLVHPDAQDVLDTLEDNRHWYQSMIPTSPAPTSPLLPLPGSTSSTAADKFQFESTLEEENEENVEEETQEEKNQEEPEEGEPRGGATEAASPVHNGPPLR</sequence>
<dbReference type="AlphaFoldDB" id="A0AAV2KNE4"/>
<dbReference type="GO" id="GO:0007165">
    <property type="term" value="P:signal transduction"/>
    <property type="evidence" value="ECO:0007669"/>
    <property type="project" value="InterPro"/>
</dbReference>
<protein>
    <recommendedName>
        <fullName evidence="5">PDEase domain-containing protein</fullName>
    </recommendedName>
</protein>
<feature type="domain" description="PDEase" evidence="5">
    <location>
        <begin position="1"/>
        <end position="101"/>
    </location>
</feature>
<evidence type="ECO:0000313" key="7">
    <source>
        <dbReference type="Proteomes" id="UP001497482"/>
    </source>
</evidence>
<dbReference type="PROSITE" id="PS51845">
    <property type="entry name" value="PDEASE_I_2"/>
    <property type="match status" value="1"/>
</dbReference>
<evidence type="ECO:0000313" key="6">
    <source>
        <dbReference type="EMBL" id="CAL1591452.1"/>
    </source>
</evidence>
<dbReference type="SUPFAM" id="SSF109604">
    <property type="entry name" value="HD-domain/PDEase-like"/>
    <property type="match status" value="1"/>
</dbReference>
<evidence type="ECO:0000256" key="1">
    <source>
        <dbReference type="ARBA" id="ARBA00022723"/>
    </source>
</evidence>
<feature type="region of interest" description="Disordered" evidence="4">
    <location>
        <begin position="98"/>
        <end position="173"/>
    </location>
</feature>
<gene>
    <name evidence="6" type="ORF">KC01_LOCUS20821</name>
</gene>
<dbReference type="Proteomes" id="UP001497482">
    <property type="component" value="Chromosome 2"/>
</dbReference>
<dbReference type="InterPro" id="IPR023088">
    <property type="entry name" value="PDEase"/>
</dbReference>
<feature type="binding site" evidence="3">
    <location>
        <position position="6"/>
    </location>
    <ligand>
        <name>Zn(2+)</name>
        <dbReference type="ChEBI" id="CHEBI:29105"/>
        <label>1</label>
    </ligand>
</feature>
<feature type="compositionally biased region" description="Acidic residues" evidence="4">
    <location>
        <begin position="128"/>
        <end position="142"/>
    </location>
</feature>
<proteinExistence type="predicted"/>
<dbReference type="PRINTS" id="PR00387">
    <property type="entry name" value="PDIESTERASE1"/>
</dbReference>
<dbReference type="Pfam" id="PF00233">
    <property type="entry name" value="PDEase_I"/>
    <property type="match status" value="1"/>
</dbReference>
<dbReference type="InterPro" id="IPR002073">
    <property type="entry name" value="PDEase_catalytic_dom"/>
</dbReference>